<evidence type="ECO:0000313" key="1">
    <source>
        <dbReference type="EMBL" id="KRL91627.1"/>
    </source>
</evidence>
<dbReference type="RefSeq" id="WP_056953993.1">
    <property type="nucleotide sequence ID" value="NZ_AZFK01000018.1"/>
</dbReference>
<dbReference type="Proteomes" id="UP000050816">
    <property type="component" value="Unassembled WGS sequence"/>
</dbReference>
<dbReference type="Gene3D" id="3.40.50.450">
    <property type="match status" value="1"/>
</dbReference>
<reference evidence="1 2" key="1">
    <citation type="journal article" date="2015" name="Genome Announc.">
        <title>Expanding the biotechnology potential of lactobacilli through comparative genomics of 213 strains and associated genera.</title>
        <authorList>
            <person name="Sun Z."/>
            <person name="Harris H.M."/>
            <person name="McCann A."/>
            <person name="Guo C."/>
            <person name="Argimon S."/>
            <person name="Zhang W."/>
            <person name="Yang X."/>
            <person name="Jeffery I.B."/>
            <person name="Cooney J.C."/>
            <person name="Kagawa T.F."/>
            <person name="Liu W."/>
            <person name="Song Y."/>
            <person name="Salvetti E."/>
            <person name="Wrobel A."/>
            <person name="Rasinkangas P."/>
            <person name="Parkhill J."/>
            <person name="Rea M.C."/>
            <person name="O'Sullivan O."/>
            <person name="Ritari J."/>
            <person name="Douillard F.P."/>
            <person name="Paul Ross R."/>
            <person name="Yang R."/>
            <person name="Briner A.E."/>
            <person name="Felis G.E."/>
            <person name="de Vos W.M."/>
            <person name="Barrangou R."/>
            <person name="Klaenhammer T.R."/>
            <person name="Caufield P.W."/>
            <person name="Cui Y."/>
            <person name="Zhang H."/>
            <person name="O'Toole P.W."/>
        </authorList>
    </citation>
    <scope>NUCLEOTIDE SEQUENCE [LARGE SCALE GENOMIC DNA]</scope>
    <source>
        <strain evidence="1 2">DSM 15946</strain>
    </source>
</reference>
<dbReference type="AlphaFoldDB" id="A0A0R1UPG3"/>
<dbReference type="EMBL" id="AZFK01000018">
    <property type="protein sequence ID" value="KRL91627.1"/>
    <property type="molecule type" value="Genomic_DNA"/>
</dbReference>
<keyword evidence="1" id="KW-0808">Transferase</keyword>
<comment type="caution">
    <text evidence="1">The sequence shown here is derived from an EMBL/GenBank/DDBJ whole genome shotgun (WGS) entry which is preliminary data.</text>
</comment>
<protein>
    <submittedName>
        <fullName evidence="1">Nucleoside deoxyribosyltransferase</fullName>
    </submittedName>
</protein>
<sequence>MSKTIYFGSGWFNEDQLAAYNDAYMALEQNPTVDMYNSYIPREHQYHDLEVADHPELLHDREWSTGTFRGDINGIKTSDVTVAIYLPFDEDPGLAMEIGYAHAIGKHVLMVIPDEHYGEDINLMTWGGADNVIKMSQLSNYNFNRPTFDFYEGGVY</sequence>
<dbReference type="Pfam" id="PF05014">
    <property type="entry name" value="Nuc_deoxyrib_tr"/>
    <property type="match status" value="1"/>
</dbReference>
<dbReference type="InterPro" id="IPR007710">
    <property type="entry name" value="Nucleoside_deoxyribTrfase"/>
</dbReference>
<accession>A0A0R1UPG3</accession>
<name>A0A0R1UPG3_9LACO</name>
<dbReference type="SUPFAM" id="SSF52309">
    <property type="entry name" value="N-(deoxy)ribosyltransferase-like"/>
    <property type="match status" value="1"/>
</dbReference>
<proteinExistence type="predicted"/>
<dbReference type="PATRIC" id="fig|1423760.3.peg.1096"/>
<gene>
    <name evidence="1" type="ORF">FC43_GL001045</name>
</gene>
<evidence type="ECO:0000313" key="2">
    <source>
        <dbReference type="Proteomes" id="UP000050816"/>
    </source>
</evidence>
<organism evidence="1 2">
    <name type="scientific">Limosilactobacillus ingluviei DSM 15946</name>
    <dbReference type="NCBI Taxonomy" id="1423760"/>
    <lineage>
        <taxon>Bacteria</taxon>
        <taxon>Bacillati</taxon>
        <taxon>Bacillota</taxon>
        <taxon>Bacilli</taxon>
        <taxon>Lactobacillales</taxon>
        <taxon>Lactobacillaceae</taxon>
        <taxon>Limosilactobacillus</taxon>
    </lineage>
</organism>
<dbReference type="GO" id="GO:0016740">
    <property type="term" value="F:transferase activity"/>
    <property type="evidence" value="ECO:0007669"/>
    <property type="project" value="UniProtKB-KW"/>
</dbReference>